<dbReference type="Proteomes" id="UP000789860">
    <property type="component" value="Unassembled WGS sequence"/>
</dbReference>
<reference evidence="1" key="1">
    <citation type="submission" date="2021-06" db="EMBL/GenBank/DDBJ databases">
        <authorList>
            <person name="Kallberg Y."/>
            <person name="Tangrot J."/>
            <person name="Rosling A."/>
        </authorList>
    </citation>
    <scope>NUCLEOTIDE SEQUENCE</scope>
    <source>
        <strain evidence="1">AU212A</strain>
    </source>
</reference>
<sequence>SQRSNAKTVVDFVENLYGIQKVRSTLSKENSEQLTFHAGLIQDIKNSNYFYVRKRNNTFHSPYNLTHIKLKNKIQLEISKMVEKLVLKHNIEILSQYYLVNIHLEECTYLDFIWNGSFHNICKHCHAT</sequence>
<keyword evidence="2" id="KW-1185">Reference proteome</keyword>
<name>A0ACA9P5J5_9GLOM</name>
<comment type="caution">
    <text evidence="1">The sequence shown here is derived from an EMBL/GenBank/DDBJ whole genome shotgun (WGS) entry which is preliminary data.</text>
</comment>
<protein>
    <submittedName>
        <fullName evidence="1">5335_t:CDS:1</fullName>
    </submittedName>
</protein>
<organism evidence="1 2">
    <name type="scientific">Scutellospora calospora</name>
    <dbReference type="NCBI Taxonomy" id="85575"/>
    <lineage>
        <taxon>Eukaryota</taxon>
        <taxon>Fungi</taxon>
        <taxon>Fungi incertae sedis</taxon>
        <taxon>Mucoromycota</taxon>
        <taxon>Glomeromycotina</taxon>
        <taxon>Glomeromycetes</taxon>
        <taxon>Diversisporales</taxon>
        <taxon>Gigasporaceae</taxon>
        <taxon>Scutellospora</taxon>
    </lineage>
</organism>
<feature type="non-terminal residue" evidence="1">
    <location>
        <position position="1"/>
    </location>
</feature>
<accession>A0ACA9P5J5</accession>
<gene>
    <name evidence="1" type="ORF">SCALOS_LOCUS10089</name>
</gene>
<evidence type="ECO:0000313" key="2">
    <source>
        <dbReference type="Proteomes" id="UP000789860"/>
    </source>
</evidence>
<evidence type="ECO:0000313" key="1">
    <source>
        <dbReference type="EMBL" id="CAG8689984.1"/>
    </source>
</evidence>
<proteinExistence type="predicted"/>
<dbReference type="EMBL" id="CAJVPM010035408">
    <property type="protein sequence ID" value="CAG8689984.1"/>
    <property type="molecule type" value="Genomic_DNA"/>
</dbReference>